<proteinExistence type="inferred from homology"/>
<dbReference type="GO" id="GO:0009097">
    <property type="term" value="P:isoleucine biosynthetic process"/>
    <property type="evidence" value="ECO:0007669"/>
    <property type="project" value="TreeGrafter"/>
</dbReference>
<accession>A0A4Q2RDB0</accession>
<name>A0A4Q2RDB0_9HYPH</name>
<evidence type="ECO:0000256" key="1">
    <source>
        <dbReference type="ARBA" id="ARBA00007812"/>
    </source>
</evidence>
<dbReference type="GO" id="GO:0050660">
    <property type="term" value="F:flavin adenine dinucleotide binding"/>
    <property type="evidence" value="ECO:0007669"/>
    <property type="project" value="TreeGrafter"/>
</dbReference>
<dbReference type="GO" id="GO:0000287">
    <property type="term" value="F:magnesium ion binding"/>
    <property type="evidence" value="ECO:0007669"/>
    <property type="project" value="InterPro"/>
</dbReference>
<dbReference type="InterPro" id="IPR012000">
    <property type="entry name" value="Thiamin_PyroP_enz_cen_dom"/>
</dbReference>
<reference evidence="7 8" key="1">
    <citation type="submission" date="2018-09" db="EMBL/GenBank/DDBJ databases">
        <authorList>
            <person name="Grouzdev D.S."/>
            <person name="Krutkina M.S."/>
        </authorList>
    </citation>
    <scope>NUCLEOTIDE SEQUENCE [LARGE SCALE GENOMIC DNA]</scope>
    <source>
        <strain evidence="7 8">RmlP001</strain>
    </source>
</reference>
<dbReference type="Gene3D" id="3.40.50.970">
    <property type="match status" value="2"/>
</dbReference>
<feature type="domain" description="Thiamine pyrophosphate enzyme N-terminal TPP-binding" evidence="6">
    <location>
        <begin position="9"/>
        <end position="121"/>
    </location>
</feature>
<dbReference type="InterPro" id="IPR029061">
    <property type="entry name" value="THDP-binding"/>
</dbReference>
<dbReference type="PANTHER" id="PTHR18968">
    <property type="entry name" value="THIAMINE PYROPHOSPHATE ENZYMES"/>
    <property type="match status" value="1"/>
</dbReference>
<dbReference type="SUPFAM" id="SSF52467">
    <property type="entry name" value="DHS-like NAD/FAD-binding domain"/>
    <property type="match status" value="1"/>
</dbReference>
<dbReference type="NCBIfam" id="NF006052">
    <property type="entry name" value="PRK08199.1"/>
    <property type="match status" value="1"/>
</dbReference>
<dbReference type="InterPro" id="IPR045229">
    <property type="entry name" value="TPP_enz"/>
</dbReference>
<keyword evidence="2 3" id="KW-0786">Thiamine pyrophosphate</keyword>
<dbReference type="PROSITE" id="PS00187">
    <property type="entry name" value="TPP_ENZYMES"/>
    <property type="match status" value="1"/>
</dbReference>
<dbReference type="InterPro" id="IPR000399">
    <property type="entry name" value="TPP-bd_CS"/>
</dbReference>
<evidence type="ECO:0000313" key="7">
    <source>
        <dbReference type="EMBL" id="RYB03922.1"/>
    </source>
</evidence>
<dbReference type="Pfam" id="PF02776">
    <property type="entry name" value="TPP_enzyme_N"/>
    <property type="match status" value="1"/>
</dbReference>
<protein>
    <submittedName>
        <fullName evidence="7">Thiamine pyrophosphate-binding protein</fullName>
    </submittedName>
</protein>
<dbReference type="Pfam" id="PF02775">
    <property type="entry name" value="TPP_enzyme_C"/>
    <property type="match status" value="1"/>
</dbReference>
<evidence type="ECO:0000259" key="5">
    <source>
        <dbReference type="Pfam" id="PF02775"/>
    </source>
</evidence>
<evidence type="ECO:0000256" key="2">
    <source>
        <dbReference type="ARBA" id="ARBA00023052"/>
    </source>
</evidence>
<dbReference type="InterPro" id="IPR011766">
    <property type="entry name" value="TPP_enzyme_TPP-bd"/>
</dbReference>
<sequence length="598" mass="63784">MSEAIAPRTGGRILVDGLVAQGVEHVFCVPGESYLSVLDALHDAPIALTVCRHEAGAAMMADAVARLTDRPGICMVTRGPGASNAMAGLHVAEHDSVPLILFVGQIERGMRGRGAFQEMDYRAVFGSIAKWVVEVDDPARIPEVLSRAFHVALQGRPGPVVVALPEDVLTEAARVQDAPRVEPALPWPGLPQMAALQKLLWAAERPALVLGGGGWTATARAAVARFAERFALPVATSFRRASLFDATHPNYAGEIGIAPNPALLRRLAEADLLLLVGARMSEMPSQSYTLLDVPVPRQRLVHVHADAGEIGRVYHPALGIHAASRTFAASLEAVQPPQEIRWSGAPEAAHAAYLAWSEPPPARPEAVDAGRVDMGQVDMSQVDMGQVDLGQVDLGQVDMGQVDMGQVDMGQVLLWLRDRLPPEAVVANGAGNYAIWPGRFHRFRDFATQLAPTSGSMGYGVPAAIGAKRLDPTRPVVAFAGDGCFLMTGQDFATAVQYGLAVIVIVVDNGMYGTIRMHQEREYPGRVTGTDLRNPDFAAYARAFGGHGETVDRTDAFGPAFERASASGLPAIIHVRVDPDVITPATTLSALRARSAKR</sequence>
<dbReference type="CDD" id="cd07035">
    <property type="entry name" value="TPP_PYR_POX_like"/>
    <property type="match status" value="1"/>
</dbReference>
<dbReference type="Pfam" id="PF00205">
    <property type="entry name" value="TPP_enzyme_M"/>
    <property type="match status" value="1"/>
</dbReference>
<dbReference type="GO" id="GO:0003984">
    <property type="term" value="F:acetolactate synthase activity"/>
    <property type="evidence" value="ECO:0007669"/>
    <property type="project" value="TreeGrafter"/>
</dbReference>
<comment type="similarity">
    <text evidence="1 3">Belongs to the TPP enzyme family.</text>
</comment>
<dbReference type="EMBL" id="QYBC01000012">
    <property type="protein sequence ID" value="RYB03922.1"/>
    <property type="molecule type" value="Genomic_DNA"/>
</dbReference>
<dbReference type="InterPro" id="IPR012001">
    <property type="entry name" value="Thiamin_PyroP_enz_TPP-bd_dom"/>
</dbReference>
<dbReference type="GO" id="GO:0005948">
    <property type="term" value="C:acetolactate synthase complex"/>
    <property type="evidence" value="ECO:0007669"/>
    <property type="project" value="TreeGrafter"/>
</dbReference>
<gene>
    <name evidence="7" type="ORF">D3272_15100</name>
</gene>
<dbReference type="InterPro" id="IPR029035">
    <property type="entry name" value="DHS-like_NAD/FAD-binding_dom"/>
</dbReference>
<comment type="caution">
    <text evidence="7">The sequence shown here is derived from an EMBL/GenBank/DDBJ whole genome shotgun (WGS) entry which is preliminary data.</text>
</comment>
<organism evidence="7 8">
    <name type="scientific">Lichenibacterium ramalinae</name>
    <dbReference type="NCBI Taxonomy" id="2316527"/>
    <lineage>
        <taxon>Bacteria</taxon>
        <taxon>Pseudomonadati</taxon>
        <taxon>Pseudomonadota</taxon>
        <taxon>Alphaproteobacteria</taxon>
        <taxon>Hyphomicrobiales</taxon>
        <taxon>Lichenihabitantaceae</taxon>
        <taxon>Lichenibacterium</taxon>
    </lineage>
</organism>
<evidence type="ECO:0000256" key="3">
    <source>
        <dbReference type="RuleBase" id="RU362132"/>
    </source>
</evidence>
<evidence type="ECO:0000259" key="6">
    <source>
        <dbReference type="Pfam" id="PF02776"/>
    </source>
</evidence>
<evidence type="ECO:0000259" key="4">
    <source>
        <dbReference type="Pfam" id="PF00205"/>
    </source>
</evidence>
<dbReference type="SUPFAM" id="SSF52518">
    <property type="entry name" value="Thiamin diphosphate-binding fold (THDP-binding)"/>
    <property type="match status" value="2"/>
</dbReference>
<dbReference type="FunFam" id="3.40.50.970:FF:000007">
    <property type="entry name" value="Acetolactate synthase"/>
    <property type="match status" value="1"/>
</dbReference>
<dbReference type="GO" id="GO:0009099">
    <property type="term" value="P:L-valine biosynthetic process"/>
    <property type="evidence" value="ECO:0007669"/>
    <property type="project" value="TreeGrafter"/>
</dbReference>
<evidence type="ECO:0000313" key="8">
    <source>
        <dbReference type="Proteomes" id="UP000289411"/>
    </source>
</evidence>
<keyword evidence="8" id="KW-1185">Reference proteome</keyword>
<dbReference type="CDD" id="cd00568">
    <property type="entry name" value="TPP_enzymes"/>
    <property type="match status" value="1"/>
</dbReference>
<dbReference type="AlphaFoldDB" id="A0A4Q2RDB0"/>
<dbReference type="GO" id="GO:0030976">
    <property type="term" value="F:thiamine pyrophosphate binding"/>
    <property type="evidence" value="ECO:0007669"/>
    <property type="project" value="InterPro"/>
</dbReference>
<feature type="domain" description="Thiamine pyrophosphate enzyme TPP-binding" evidence="5">
    <location>
        <begin position="429"/>
        <end position="575"/>
    </location>
</feature>
<reference evidence="7 8" key="2">
    <citation type="submission" date="2019-02" db="EMBL/GenBank/DDBJ databases">
        <title>'Lichenibacterium ramalinii' gen. nov. sp. nov., 'Lichenibacterium minor' gen. nov. sp. nov.</title>
        <authorList>
            <person name="Pankratov T."/>
        </authorList>
    </citation>
    <scope>NUCLEOTIDE SEQUENCE [LARGE SCALE GENOMIC DNA]</scope>
    <source>
        <strain evidence="7 8">RmlP001</strain>
    </source>
</reference>
<dbReference type="Proteomes" id="UP000289411">
    <property type="component" value="Unassembled WGS sequence"/>
</dbReference>
<dbReference type="PANTHER" id="PTHR18968:SF120">
    <property type="entry name" value="ACETOLACTATE SYNTHASE LARGE SUBUNIT"/>
    <property type="match status" value="1"/>
</dbReference>
<dbReference type="OrthoDB" id="4494979at2"/>
<dbReference type="Gene3D" id="3.40.50.1220">
    <property type="entry name" value="TPP-binding domain"/>
    <property type="match status" value="1"/>
</dbReference>
<feature type="domain" description="Thiamine pyrophosphate enzyme central" evidence="4">
    <location>
        <begin position="195"/>
        <end position="329"/>
    </location>
</feature>